<dbReference type="eggNOG" id="ENOG5032XIM">
    <property type="taxonomic scope" value="Bacteria"/>
</dbReference>
<comment type="caution">
    <text evidence="2">The sequence shown here is derived from an EMBL/GenBank/DDBJ whole genome shotgun (WGS) entry which is preliminary data.</text>
</comment>
<evidence type="ECO:0000313" key="3">
    <source>
        <dbReference type="Proteomes" id="UP000023541"/>
    </source>
</evidence>
<evidence type="ECO:0000313" key="2">
    <source>
        <dbReference type="EMBL" id="EZH73725.1"/>
    </source>
</evidence>
<evidence type="ECO:0008006" key="4">
    <source>
        <dbReference type="Google" id="ProtNLM"/>
    </source>
</evidence>
<dbReference type="RefSeq" id="WP_034242493.1">
    <property type="nucleotide sequence ID" value="NZ_AQRA01000005.1"/>
</dbReference>
<proteinExistence type="predicted"/>
<keyword evidence="1" id="KW-1133">Transmembrane helix</keyword>
<dbReference type="STRING" id="1317122.ATO12_17475"/>
<organism evidence="2 3">
    <name type="scientific">Aquimarina atlantica</name>
    <dbReference type="NCBI Taxonomy" id="1317122"/>
    <lineage>
        <taxon>Bacteria</taxon>
        <taxon>Pseudomonadati</taxon>
        <taxon>Bacteroidota</taxon>
        <taxon>Flavobacteriia</taxon>
        <taxon>Flavobacteriales</taxon>
        <taxon>Flavobacteriaceae</taxon>
        <taxon>Aquimarina</taxon>
    </lineage>
</organism>
<feature type="transmembrane region" description="Helical" evidence="1">
    <location>
        <begin position="6"/>
        <end position="26"/>
    </location>
</feature>
<feature type="transmembrane region" description="Helical" evidence="1">
    <location>
        <begin position="91"/>
        <end position="113"/>
    </location>
</feature>
<dbReference type="OrthoDB" id="1191376at2"/>
<sequence>MEHWYIPATIIPGIGLLILSTSNLLVNLSTEIKTLIVEVTIKEALITRKLKQLKLLNSAMVFLYVAVASFVISALVSGIYRSVETRFDSAIYITIAGIISALLGLIALIVYSFRAVKIRQDQFNNKC</sequence>
<name>A0A023BUS1_9FLAO</name>
<reference evidence="2 3" key="1">
    <citation type="submission" date="2014-04" db="EMBL/GenBank/DDBJ databases">
        <title>Aquimarina sp. 22II-S11-z7 Genome Sequencing.</title>
        <authorList>
            <person name="Lai Q."/>
        </authorList>
    </citation>
    <scope>NUCLEOTIDE SEQUENCE [LARGE SCALE GENOMIC DNA]</scope>
    <source>
        <strain evidence="2 3">22II-S11-z7</strain>
    </source>
</reference>
<keyword evidence="1" id="KW-0472">Membrane</keyword>
<feature type="transmembrane region" description="Helical" evidence="1">
    <location>
        <begin position="55"/>
        <end position="79"/>
    </location>
</feature>
<dbReference type="EMBL" id="AQRA01000005">
    <property type="protein sequence ID" value="EZH73725.1"/>
    <property type="molecule type" value="Genomic_DNA"/>
</dbReference>
<gene>
    <name evidence="2" type="ORF">ATO12_17475</name>
</gene>
<keyword evidence="3" id="KW-1185">Reference proteome</keyword>
<dbReference type="AlphaFoldDB" id="A0A023BUS1"/>
<keyword evidence="1" id="KW-0812">Transmembrane</keyword>
<dbReference type="Proteomes" id="UP000023541">
    <property type="component" value="Unassembled WGS sequence"/>
</dbReference>
<protein>
    <recommendedName>
        <fullName evidence="4">DUF2721 domain-containing protein</fullName>
    </recommendedName>
</protein>
<accession>A0A023BUS1</accession>
<evidence type="ECO:0000256" key="1">
    <source>
        <dbReference type="SAM" id="Phobius"/>
    </source>
</evidence>